<feature type="transmembrane region" description="Helical" evidence="2">
    <location>
        <begin position="147"/>
        <end position="172"/>
    </location>
</feature>
<dbReference type="Proteomes" id="UP000701801">
    <property type="component" value="Unassembled WGS sequence"/>
</dbReference>
<keyword evidence="2" id="KW-0472">Membrane</keyword>
<keyword evidence="2" id="KW-1133">Transmembrane helix</keyword>
<feature type="transmembrane region" description="Helical" evidence="2">
    <location>
        <begin position="323"/>
        <end position="347"/>
    </location>
</feature>
<gene>
    <name evidence="3" type="ORF">HYALB_00006341</name>
</gene>
<sequence>MDISAPLQTSYLQTTVYNPSYNPQRQPGLPTSRLPNGHKKEKESKTSPIRTFTPVDWESYKAKCHEDRLSVSSFEVDEWQPVTQLTYSGPFNRFYRMATVYPTGDMGWRVATTLTFTQTCFAINSLFNLTSLTQPQGVFEGEKELVIPITLAIPMLTLPLGIFLGLVAAFNVDRGDIEEWEKKKQKLGFSVTARYKPAFVGSSNFVWFPAMEQLKKVYLPNTAFQAGLFQLLAALTFLISSIAQLPNVFPAGQIPAAVTGVPLFLGGSFFFGAAIVLQQRLQAKWYIPKFERLHWWTPWFGMMGGFWFMLVGISTLASPANRLPVLVFTTFARFSFLTAAFLGWFMLMEFYPD</sequence>
<feature type="transmembrane region" description="Helical" evidence="2">
    <location>
        <begin position="254"/>
        <end position="277"/>
    </location>
</feature>
<organism evidence="3 4">
    <name type="scientific">Hymenoscyphus albidus</name>
    <dbReference type="NCBI Taxonomy" id="595503"/>
    <lineage>
        <taxon>Eukaryota</taxon>
        <taxon>Fungi</taxon>
        <taxon>Dikarya</taxon>
        <taxon>Ascomycota</taxon>
        <taxon>Pezizomycotina</taxon>
        <taxon>Leotiomycetes</taxon>
        <taxon>Helotiales</taxon>
        <taxon>Helotiaceae</taxon>
        <taxon>Hymenoscyphus</taxon>
    </lineage>
</organism>
<accession>A0A9N9LJM8</accession>
<evidence type="ECO:0000256" key="2">
    <source>
        <dbReference type="SAM" id="Phobius"/>
    </source>
</evidence>
<protein>
    <submittedName>
        <fullName evidence="3">Uncharacterized protein</fullName>
    </submittedName>
</protein>
<dbReference type="EMBL" id="CAJVRM010000080">
    <property type="protein sequence ID" value="CAG8973796.1"/>
    <property type="molecule type" value="Genomic_DNA"/>
</dbReference>
<feature type="transmembrane region" description="Helical" evidence="2">
    <location>
        <begin position="223"/>
        <end position="242"/>
    </location>
</feature>
<feature type="transmembrane region" description="Helical" evidence="2">
    <location>
        <begin position="298"/>
        <end position="317"/>
    </location>
</feature>
<proteinExistence type="predicted"/>
<keyword evidence="4" id="KW-1185">Reference proteome</keyword>
<evidence type="ECO:0000313" key="3">
    <source>
        <dbReference type="EMBL" id="CAG8973796.1"/>
    </source>
</evidence>
<comment type="caution">
    <text evidence="3">The sequence shown here is derived from an EMBL/GenBank/DDBJ whole genome shotgun (WGS) entry which is preliminary data.</text>
</comment>
<dbReference type="OrthoDB" id="2603at2759"/>
<evidence type="ECO:0000313" key="4">
    <source>
        <dbReference type="Proteomes" id="UP000701801"/>
    </source>
</evidence>
<dbReference type="AlphaFoldDB" id="A0A9N9LJM8"/>
<keyword evidence="2" id="KW-0812">Transmembrane</keyword>
<reference evidence="3" key="1">
    <citation type="submission" date="2021-07" db="EMBL/GenBank/DDBJ databases">
        <authorList>
            <person name="Durling M."/>
        </authorList>
    </citation>
    <scope>NUCLEOTIDE SEQUENCE</scope>
</reference>
<name>A0A9N9LJM8_9HELO</name>
<evidence type="ECO:0000256" key="1">
    <source>
        <dbReference type="SAM" id="MobiDB-lite"/>
    </source>
</evidence>
<feature type="region of interest" description="Disordered" evidence="1">
    <location>
        <begin position="17"/>
        <end position="48"/>
    </location>
</feature>